<dbReference type="InterPro" id="IPR033828">
    <property type="entry name" value="GATase1_CTP_Synthase"/>
</dbReference>
<evidence type="ECO:0000256" key="7">
    <source>
        <dbReference type="ARBA" id="ARBA00022840"/>
    </source>
</evidence>
<feature type="domain" description="Glutamine amidotransferase" evidence="13">
    <location>
        <begin position="315"/>
        <end position="546"/>
    </location>
</feature>
<evidence type="ECO:0000256" key="12">
    <source>
        <dbReference type="ARBA" id="ARBA00070745"/>
    </source>
</evidence>
<comment type="catalytic activity">
    <reaction evidence="11">
        <text>UTP + L-glutamine + ATP + H2O = CTP + L-glutamate + ADP + phosphate + 2 H(+)</text>
        <dbReference type="Rhea" id="RHEA:26426"/>
        <dbReference type="ChEBI" id="CHEBI:15377"/>
        <dbReference type="ChEBI" id="CHEBI:15378"/>
        <dbReference type="ChEBI" id="CHEBI:29985"/>
        <dbReference type="ChEBI" id="CHEBI:30616"/>
        <dbReference type="ChEBI" id="CHEBI:37563"/>
        <dbReference type="ChEBI" id="CHEBI:43474"/>
        <dbReference type="ChEBI" id="CHEBI:46398"/>
        <dbReference type="ChEBI" id="CHEBI:58359"/>
        <dbReference type="ChEBI" id="CHEBI:456216"/>
        <dbReference type="EC" id="6.3.4.2"/>
    </reaction>
</comment>
<name>A0A382B8T8_9ZZZZ</name>
<gene>
    <name evidence="15" type="ORF">METZ01_LOCUS163050</name>
</gene>
<dbReference type="FunFam" id="3.40.50.880:FF:000002">
    <property type="entry name" value="CTP synthase"/>
    <property type="match status" value="1"/>
</dbReference>
<evidence type="ECO:0000256" key="3">
    <source>
        <dbReference type="ARBA" id="ARBA00012291"/>
    </source>
</evidence>
<evidence type="ECO:0000256" key="4">
    <source>
        <dbReference type="ARBA" id="ARBA00022598"/>
    </source>
</evidence>
<dbReference type="NCBIfam" id="NF003792">
    <property type="entry name" value="PRK05380.1"/>
    <property type="match status" value="1"/>
</dbReference>
<evidence type="ECO:0000256" key="1">
    <source>
        <dbReference type="ARBA" id="ARBA00005171"/>
    </source>
</evidence>
<dbReference type="GO" id="GO:0097268">
    <property type="term" value="C:cytoophidium"/>
    <property type="evidence" value="ECO:0007669"/>
    <property type="project" value="UniProtKB-ARBA"/>
</dbReference>
<dbReference type="InterPro" id="IPR027417">
    <property type="entry name" value="P-loop_NTPase"/>
</dbReference>
<dbReference type="InterPro" id="IPR029062">
    <property type="entry name" value="Class_I_gatase-like"/>
</dbReference>
<comment type="similarity">
    <text evidence="2">Belongs to the CTP synthase family.</text>
</comment>
<dbReference type="InterPro" id="IPR017926">
    <property type="entry name" value="GATASE"/>
</dbReference>
<dbReference type="UniPathway" id="UPA00159">
    <property type="reaction ID" value="UER00277"/>
</dbReference>
<keyword evidence="5" id="KW-0479">Metal-binding</keyword>
<evidence type="ECO:0000256" key="10">
    <source>
        <dbReference type="ARBA" id="ARBA00022975"/>
    </source>
</evidence>
<dbReference type="InterPro" id="IPR017456">
    <property type="entry name" value="CTP_synthase_N"/>
</dbReference>
<dbReference type="SUPFAM" id="SSF52540">
    <property type="entry name" value="P-loop containing nucleoside triphosphate hydrolases"/>
    <property type="match status" value="1"/>
</dbReference>
<dbReference type="PROSITE" id="PS51273">
    <property type="entry name" value="GATASE_TYPE_1"/>
    <property type="match status" value="1"/>
</dbReference>
<organism evidence="15">
    <name type="scientific">marine metagenome</name>
    <dbReference type="NCBI Taxonomy" id="408172"/>
    <lineage>
        <taxon>unclassified sequences</taxon>
        <taxon>metagenomes</taxon>
        <taxon>ecological metagenomes</taxon>
    </lineage>
</organism>
<proteinExistence type="inferred from homology"/>
<keyword evidence="8" id="KW-0460">Magnesium</keyword>
<evidence type="ECO:0000256" key="6">
    <source>
        <dbReference type="ARBA" id="ARBA00022741"/>
    </source>
</evidence>
<evidence type="ECO:0000256" key="2">
    <source>
        <dbReference type="ARBA" id="ARBA00007533"/>
    </source>
</evidence>
<dbReference type="GO" id="GO:0046872">
    <property type="term" value="F:metal ion binding"/>
    <property type="evidence" value="ECO:0007669"/>
    <property type="project" value="UniProtKB-KW"/>
</dbReference>
<reference evidence="15" key="1">
    <citation type="submission" date="2018-05" db="EMBL/GenBank/DDBJ databases">
        <authorList>
            <person name="Lanie J.A."/>
            <person name="Ng W.-L."/>
            <person name="Kazmierczak K.M."/>
            <person name="Andrzejewski T.M."/>
            <person name="Davidsen T.M."/>
            <person name="Wayne K.J."/>
            <person name="Tettelin H."/>
            <person name="Glass J.I."/>
            <person name="Rusch D."/>
            <person name="Podicherti R."/>
            <person name="Tsui H.-C.T."/>
            <person name="Winkler M.E."/>
        </authorList>
    </citation>
    <scope>NUCLEOTIDE SEQUENCE</scope>
</reference>
<dbReference type="EMBL" id="UINC01028716">
    <property type="protein sequence ID" value="SVB10196.1"/>
    <property type="molecule type" value="Genomic_DNA"/>
</dbReference>
<dbReference type="GO" id="GO:0019856">
    <property type="term" value="P:pyrimidine nucleobase biosynthetic process"/>
    <property type="evidence" value="ECO:0007669"/>
    <property type="project" value="TreeGrafter"/>
</dbReference>
<dbReference type="PANTHER" id="PTHR11550:SF0">
    <property type="entry name" value="CTP SYNTHASE-RELATED"/>
    <property type="match status" value="1"/>
</dbReference>
<accession>A0A382B8T8</accession>
<dbReference type="Pfam" id="PF00117">
    <property type="entry name" value="GATase"/>
    <property type="match status" value="1"/>
</dbReference>
<dbReference type="SUPFAM" id="SSF52317">
    <property type="entry name" value="Class I glutamine amidotransferase-like"/>
    <property type="match status" value="1"/>
</dbReference>
<dbReference type="FunFam" id="3.40.50.300:FF:000009">
    <property type="entry name" value="CTP synthase"/>
    <property type="match status" value="1"/>
</dbReference>
<evidence type="ECO:0000259" key="13">
    <source>
        <dbReference type="Pfam" id="PF00117"/>
    </source>
</evidence>
<dbReference type="PANTHER" id="PTHR11550">
    <property type="entry name" value="CTP SYNTHASE"/>
    <property type="match status" value="1"/>
</dbReference>
<keyword evidence="10" id="KW-0665">Pyrimidine biosynthesis</keyword>
<dbReference type="GO" id="GO:0003883">
    <property type="term" value="F:CTP synthase activity"/>
    <property type="evidence" value="ECO:0007669"/>
    <property type="project" value="UniProtKB-EC"/>
</dbReference>
<evidence type="ECO:0000313" key="15">
    <source>
        <dbReference type="EMBL" id="SVB10196.1"/>
    </source>
</evidence>
<keyword evidence="4" id="KW-0436">Ligase</keyword>
<evidence type="ECO:0000256" key="11">
    <source>
        <dbReference type="ARBA" id="ARBA00047781"/>
    </source>
</evidence>
<dbReference type="GO" id="GO:0005829">
    <property type="term" value="C:cytosol"/>
    <property type="evidence" value="ECO:0007669"/>
    <property type="project" value="TreeGrafter"/>
</dbReference>
<evidence type="ECO:0000256" key="5">
    <source>
        <dbReference type="ARBA" id="ARBA00022723"/>
    </source>
</evidence>
<dbReference type="Gene3D" id="3.40.50.300">
    <property type="entry name" value="P-loop containing nucleotide triphosphate hydrolases"/>
    <property type="match status" value="1"/>
</dbReference>
<dbReference type="GO" id="GO:0042802">
    <property type="term" value="F:identical protein binding"/>
    <property type="evidence" value="ECO:0007669"/>
    <property type="project" value="TreeGrafter"/>
</dbReference>
<keyword evidence="7" id="KW-0067">ATP-binding</keyword>
<dbReference type="InterPro" id="IPR004468">
    <property type="entry name" value="CTP_synthase"/>
</dbReference>
<dbReference type="EC" id="6.3.4.2" evidence="3"/>
<comment type="pathway">
    <text evidence="1">Pyrimidine metabolism; CTP biosynthesis via de novo pathway; CTP from UDP: step 2/2.</text>
</comment>
<dbReference type="Pfam" id="PF06418">
    <property type="entry name" value="CTP_synth_N"/>
    <property type="match status" value="1"/>
</dbReference>
<evidence type="ECO:0000256" key="8">
    <source>
        <dbReference type="ARBA" id="ARBA00022842"/>
    </source>
</evidence>
<dbReference type="AlphaFoldDB" id="A0A382B8T8"/>
<keyword evidence="6" id="KW-0547">Nucleotide-binding</keyword>
<dbReference type="CDD" id="cd01746">
    <property type="entry name" value="GATase1_CTP_Synthase"/>
    <property type="match status" value="1"/>
</dbReference>
<dbReference type="Gene3D" id="3.40.50.880">
    <property type="match status" value="1"/>
</dbReference>
<feature type="domain" description="CTP synthase N-terminal" evidence="14">
    <location>
        <begin position="15"/>
        <end position="278"/>
    </location>
</feature>
<dbReference type="GO" id="GO:0044210">
    <property type="term" value="P:'de novo' CTP biosynthetic process"/>
    <property type="evidence" value="ECO:0007669"/>
    <property type="project" value="UniProtKB-UniPathway"/>
</dbReference>
<dbReference type="NCBIfam" id="TIGR00337">
    <property type="entry name" value="PyrG"/>
    <property type="match status" value="1"/>
</dbReference>
<dbReference type="GO" id="GO:0005524">
    <property type="term" value="F:ATP binding"/>
    <property type="evidence" value="ECO:0007669"/>
    <property type="project" value="UniProtKB-KW"/>
</dbReference>
<protein>
    <recommendedName>
        <fullName evidence="12">CTP synthase</fullName>
        <ecNumber evidence="3">6.3.4.2</ecNumber>
    </recommendedName>
</protein>
<sequence length="557" mass="63438">MNSYISQEEIPSNTRYIFVLGGVISGLGKGVTSGSIAAILKEMGYNKITIKKLDPYLNIDPGTMNPVEHGEVFVTDDGAETDLDLGYYERFGELRMGRNNSVSSGKLLFNLLNAERKGDFLGKTVQLIPHFTNSIRNFIEKDSNKYDFIICEIGGSAGDYAASYYFETIRRMILDYTKKKIMICCLTYIVYYKASKELKTKPTQVAVKQLMTSGLQPDLIFARTEYELDYKIRRKIALYTNIPTENIIETLDVKSIYEIPLQFRKEGLVKCLEEHFRLKTFKKPRFTKWINLNKKIANTKKKVSIAMIGKYVELEDAYYSVLESLKHSGWKHSCDVEIVWVDARKVNDMYKILKNVDGVVIPGGFGASGIEEIIKGIEYCRINKIPTMGICLGMQLSVIEFARNVLGIKNASSSEFGNKGDTFIVDIMSEWVDEKGIKQIIEKNGNLGGTMRLGEYDAKLIKDSLAHKLYKELIIKERHRHRYEVNINFKKQFEENGMIFSGLSLDGLLPEIIEIPKHPFFIAGQFHPEFKSTPFSSRPMFNGLIKAALRKKSKISK</sequence>
<evidence type="ECO:0000259" key="14">
    <source>
        <dbReference type="Pfam" id="PF06418"/>
    </source>
</evidence>
<evidence type="ECO:0000256" key="9">
    <source>
        <dbReference type="ARBA" id="ARBA00022962"/>
    </source>
</evidence>
<keyword evidence="9" id="KW-0315">Glutamine amidotransferase</keyword>